<gene>
    <name evidence="1" type="ORF">RRF57_009563</name>
</gene>
<protein>
    <submittedName>
        <fullName evidence="1">Uncharacterized protein</fullName>
    </submittedName>
</protein>
<dbReference type="AlphaFoldDB" id="A0AAN7UTQ5"/>
<organism evidence="1 2">
    <name type="scientific">Xylaria bambusicola</name>
    <dbReference type="NCBI Taxonomy" id="326684"/>
    <lineage>
        <taxon>Eukaryota</taxon>
        <taxon>Fungi</taxon>
        <taxon>Dikarya</taxon>
        <taxon>Ascomycota</taxon>
        <taxon>Pezizomycotina</taxon>
        <taxon>Sordariomycetes</taxon>
        <taxon>Xylariomycetidae</taxon>
        <taxon>Xylariales</taxon>
        <taxon>Xylariaceae</taxon>
        <taxon>Xylaria</taxon>
    </lineage>
</organism>
<dbReference type="EMBL" id="JAWHQM010000036">
    <property type="protein sequence ID" value="KAK5633849.1"/>
    <property type="molecule type" value="Genomic_DNA"/>
</dbReference>
<proteinExistence type="predicted"/>
<dbReference type="Proteomes" id="UP001305414">
    <property type="component" value="Unassembled WGS sequence"/>
</dbReference>
<keyword evidence="2" id="KW-1185">Reference proteome</keyword>
<evidence type="ECO:0000313" key="2">
    <source>
        <dbReference type="Proteomes" id="UP001305414"/>
    </source>
</evidence>
<reference evidence="1 2" key="1">
    <citation type="submission" date="2023-10" db="EMBL/GenBank/DDBJ databases">
        <title>Draft genome sequence of Xylaria bambusicola isolate GMP-LS, the root and basal stem rot pathogen of sugarcane in Indonesia.</title>
        <authorList>
            <person name="Selvaraj P."/>
            <person name="Muralishankar V."/>
            <person name="Muruganantham S."/>
            <person name="Sp S."/>
            <person name="Haryani S."/>
            <person name="Lau K.J.X."/>
            <person name="Naqvi N.I."/>
        </authorList>
    </citation>
    <scope>NUCLEOTIDE SEQUENCE [LARGE SCALE GENOMIC DNA]</scope>
    <source>
        <strain evidence="1">GMP-LS</strain>
    </source>
</reference>
<evidence type="ECO:0000313" key="1">
    <source>
        <dbReference type="EMBL" id="KAK5633849.1"/>
    </source>
</evidence>
<name>A0AAN7UTQ5_9PEZI</name>
<accession>A0AAN7UTQ5</accession>
<sequence>MPGVIPVLIVDLLLPHRWPDGFRVPLELVLIRERAPFVSDGDDPARVANLLLRDAHGIFRDPEQRRPTGHRRWTVRITFDLVGVLPVDVDIPSRH</sequence>
<comment type="caution">
    <text evidence="1">The sequence shown here is derived from an EMBL/GenBank/DDBJ whole genome shotgun (WGS) entry which is preliminary data.</text>
</comment>